<dbReference type="Proteomes" id="UP000827721">
    <property type="component" value="Unassembled WGS sequence"/>
</dbReference>
<dbReference type="PROSITE" id="PS50102">
    <property type="entry name" value="RRM"/>
    <property type="match status" value="1"/>
</dbReference>
<evidence type="ECO:0000313" key="7">
    <source>
        <dbReference type="Proteomes" id="UP000827721"/>
    </source>
</evidence>
<name>A0ABQ8IEL1_9ROSI</name>
<keyword evidence="7" id="KW-1185">Reference proteome</keyword>
<dbReference type="InterPro" id="IPR007201">
    <property type="entry name" value="Mei2-like_Rrm_C"/>
</dbReference>
<evidence type="ECO:0000259" key="5">
    <source>
        <dbReference type="PROSITE" id="PS50102"/>
    </source>
</evidence>
<protein>
    <recommendedName>
        <fullName evidence="5">RRM domain-containing protein</fullName>
    </recommendedName>
</protein>
<dbReference type="EMBL" id="JAFEMO010000002">
    <property type="protein sequence ID" value="KAH7575005.1"/>
    <property type="molecule type" value="Genomic_DNA"/>
</dbReference>
<dbReference type="InterPro" id="IPR012677">
    <property type="entry name" value="Nucleotide-bd_a/b_plait_sf"/>
</dbReference>
<evidence type="ECO:0000256" key="3">
    <source>
        <dbReference type="PROSITE-ProRule" id="PRU00176"/>
    </source>
</evidence>
<dbReference type="PANTHER" id="PTHR24012">
    <property type="entry name" value="RNA BINDING PROTEIN"/>
    <property type="match status" value="1"/>
</dbReference>
<comment type="caution">
    <text evidence="6">The sequence shown here is derived from an EMBL/GenBank/DDBJ whole genome shotgun (WGS) entry which is preliminary data.</text>
</comment>
<dbReference type="InterPro" id="IPR035979">
    <property type="entry name" value="RBD_domain_sf"/>
</dbReference>
<evidence type="ECO:0000256" key="4">
    <source>
        <dbReference type="SAM" id="MobiDB-lite"/>
    </source>
</evidence>
<gene>
    <name evidence="6" type="ORF">JRO89_XS02G0034500</name>
</gene>
<evidence type="ECO:0000256" key="1">
    <source>
        <dbReference type="ARBA" id="ARBA00022737"/>
    </source>
</evidence>
<evidence type="ECO:0000256" key="2">
    <source>
        <dbReference type="ARBA" id="ARBA00022884"/>
    </source>
</evidence>
<dbReference type="Gene3D" id="3.30.70.330">
    <property type="match status" value="1"/>
</dbReference>
<keyword evidence="1" id="KW-0677">Repeat</keyword>
<accession>A0ABQ8IEL1</accession>
<dbReference type="Pfam" id="PF04059">
    <property type="entry name" value="RRM_2"/>
    <property type="match status" value="1"/>
</dbReference>
<dbReference type="SUPFAM" id="SSF54928">
    <property type="entry name" value="RNA-binding domain, RBD"/>
    <property type="match status" value="1"/>
</dbReference>
<reference evidence="6 7" key="1">
    <citation type="submission" date="2021-02" db="EMBL/GenBank/DDBJ databases">
        <title>Plant Genome Project.</title>
        <authorList>
            <person name="Zhang R.-G."/>
        </authorList>
    </citation>
    <scope>NUCLEOTIDE SEQUENCE [LARGE SCALE GENOMIC DNA]</scope>
    <source>
        <tissue evidence="6">Leaves</tissue>
    </source>
</reference>
<feature type="domain" description="RRM" evidence="5">
    <location>
        <begin position="192"/>
        <end position="295"/>
    </location>
</feature>
<dbReference type="InterPro" id="IPR000504">
    <property type="entry name" value="RRM_dom"/>
</dbReference>
<organism evidence="6 7">
    <name type="scientific">Xanthoceras sorbifolium</name>
    <dbReference type="NCBI Taxonomy" id="99658"/>
    <lineage>
        <taxon>Eukaryota</taxon>
        <taxon>Viridiplantae</taxon>
        <taxon>Streptophyta</taxon>
        <taxon>Embryophyta</taxon>
        <taxon>Tracheophyta</taxon>
        <taxon>Spermatophyta</taxon>
        <taxon>Magnoliopsida</taxon>
        <taxon>eudicotyledons</taxon>
        <taxon>Gunneridae</taxon>
        <taxon>Pentapetalae</taxon>
        <taxon>rosids</taxon>
        <taxon>malvids</taxon>
        <taxon>Sapindales</taxon>
        <taxon>Sapindaceae</taxon>
        <taxon>Xanthoceroideae</taxon>
        <taxon>Xanthoceras</taxon>
    </lineage>
</organism>
<evidence type="ECO:0000313" key="6">
    <source>
        <dbReference type="EMBL" id="KAH7575005.1"/>
    </source>
</evidence>
<feature type="region of interest" description="Disordered" evidence="4">
    <location>
        <begin position="328"/>
        <end position="355"/>
    </location>
</feature>
<sequence>MAGEAANVQKRLNPEAPEFFPTRLKRPSCTSNGNSLHCPRAPPVLYFQNPNNYFDDHLYYCSPPPLPSPYLHTYTITSTPLSLYTNPNYPTQPYDYCLVGPAKVDPEVAANNKGYRRKRRGKKRYCYRSFWRRNGEGRDSQGKFNNGKKHHCCRRNNIDLSNYSSRNVQYGGVVLPKQRHPVVAVQEDGGDTTVMIRNIPNRFTREMLMDFLDDHCMVENQKTKQLQNGEAESIIVSAFDFLYLPMDFESGVNKGYAFVNFTDPRAAWKFYLAAHNLSWGAFLSNKICQIASARLQGKEELERHFESINFPCVDKHEYLPVCFSPARDGSREPVNQRTVGRCTKPKPKSGSSAEA</sequence>
<proteinExistence type="predicted"/>
<keyword evidence="2 3" id="KW-0694">RNA-binding</keyword>